<dbReference type="Proteomes" id="UP000095280">
    <property type="component" value="Unplaced"/>
</dbReference>
<feature type="region of interest" description="Disordered" evidence="1">
    <location>
        <begin position="167"/>
        <end position="197"/>
    </location>
</feature>
<keyword evidence="4" id="KW-1185">Reference proteome</keyword>
<keyword evidence="2" id="KW-0472">Membrane</keyword>
<feature type="transmembrane region" description="Helical" evidence="2">
    <location>
        <begin position="135"/>
        <end position="161"/>
    </location>
</feature>
<organism evidence="4 5">
    <name type="scientific">Macrostomum lignano</name>
    <dbReference type="NCBI Taxonomy" id="282301"/>
    <lineage>
        <taxon>Eukaryota</taxon>
        <taxon>Metazoa</taxon>
        <taxon>Spiralia</taxon>
        <taxon>Lophotrochozoa</taxon>
        <taxon>Platyhelminthes</taxon>
        <taxon>Rhabditophora</taxon>
        <taxon>Macrostomorpha</taxon>
        <taxon>Macrostomida</taxon>
        <taxon>Macrostomidae</taxon>
        <taxon>Macrostomum</taxon>
    </lineage>
</organism>
<keyword evidence="2" id="KW-0812">Transmembrane</keyword>
<feature type="region of interest" description="Disordered" evidence="1">
    <location>
        <begin position="418"/>
        <end position="472"/>
    </location>
</feature>
<feature type="compositionally biased region" description="Polar residues" evidence="1">
    <location>
        <begin position="435"/>
        <end position="456"/>
    </location>
</feature>
<feature type="compositionally biased region" description="Acidic residues" evidence="1">
    <location>
        <begin position="178"/>
        <end position="187"/>
    </location>
</feature>
<keyword evidence="3" id="KW-0732">Signal</keyword>
<accession>A0A1I8IZQ0</accession>
<reference evidence="5" key="1">
    <citation type="submission" date="2016-11" db="UniProtKB">
        <authorList>
            <consortium name="WormBaseParasite"/>
        </authorList>
    </citation>
    <scope>IDENTIFICATION</scope>
</reference>
<proteinExistence type="predicted"/>
<evidence type="ECO:0000256" key="3">
    <source>
        <dbReference type="SAM" id="SignalP"/>
    </source>
</evidence>
<keyword evidence="2" id="KW-1133">Transmembrane helix</keyword>
<dbReference type="WBParaSite" id="maker-uti_cns_0045416-snap-gene-2.20-mRNA-1">
    <property type="protein sequence ID" value="maker-uti_cns_0045416-snap-gene-2.20-mRNA-1"/>
    <property type="gene ID" value="maker-uti_cns_0045416-snap-gene-2.20"/>
</dbReference>
<evidence type="ECO:0000256" key="1">
    <source>
        <dbReference type="SAM" id="MobiDB-lite"/>
    </source>
</evidence>
<protein>
    <submittedName>
        <fullName evidence="5">TNFR-Cys domain-containing protein</fullName>
    </submittedName>
</protein>
<feature type="transmembrane region" description="Helical" evidence="2">
    <location>
        <begin position="382"/>
        <end position="403"/>
    </location>
</feature>
<feature type="signal peptide" evidence="3">
    <location>
        <begin position="1"/>
        <end position="22"/>
    </location>
</feature>
<feature type="chain" id="PRO_5009321348" evidence="3">
    <location>
        <begin position="23"/>
        <end position="472"/>
    </location>
</feature>
<evidence type="ECO:0000256" key="2">
    <source>
        <dbReference type="SAM" id="Phobius"/>
    </source>
</evidence>
<sequence>MDQRMLLSILLLFLLSSNRASGFVDTPKNQLDCYLPPECDLDRQYYNGDCMCVDCEPLVNEYSCYSALIPRQQLLQECRDALTLGYCQATMRNVSLSPVAGATTERIQHTSTEMSTTTATLSSSITVQHPSNSNMALIFSLLACFFALAILFTVIIIRFCARGRSGVGRQGGLNESVESTDELDEEQSPIVEHSGGTDSGCNGPCRTCQPIKCPDQSSRYLSKGAQRCSKWLSENCSVQDGASSEALAPNIPASSMSVCSIMHLQIQLLIAAAVIICRCFGNDQQDVKVPKNFQNDCKNIRKVYCAIESGYFYYDSYCACWPCPTHYMAIYNAKKCTAFKESRACFNTTAMRQCRNPVDNSTEGEKLAKSVIQKQDISISNIIGYVVLCLVVAAIICIAFWFVCRRWTRLRSQSSFNESSDQEKRRLNSKDGPQPTFQPNNPSIDTVDETSTTPNIPDNIEKSSSDANSYDI</sequence>
<name>A0A1I8IZQ0_9PLAT</name>
<evidence type="ECO:0000313" key="4">
    <source>
        <dbReference type="Proteomes" id="UP000095280"/>
    </source>
</evidence>
<dbReference type="AlphaFoldDB" id="A0A1I8IZQ0"/>
<evidence type="ECO:0000313" key="5">
    <source>
        <dbReference type="WBParaSite" id="maker-uti_cns_0045416-snap-gene-2.20-mRNA-1"/>
    </source>
</evidence>